<organism evidence="2 3">
    <name type="scientific">Elaphomyces granulatus</name>
    <dbReference type="NCBI Taxonomy" id="519963"/>
    <lineage>
        <taxon>Eukaryota</taxon>
        <taxon>Fungi</taxon>
        <taxon>Dikarya</taxon>
        <taxon>Ascomycota</taxon>
        <taxon>Pezizomycotina</taxon>
        <taxon>Eurotiomycetes</taxon>
        <taxon>Eurotiomycetidae</taxon>
        <taxon>Eurotiales</taxon>
        <taxon>Elaphomycetaceae</taxon>
        <taxon>Elaphomyces</taxon>
    </lineage>
</organism>
<feature type="region of interest" description="Disordered" evidence="1">
    <location>
        <begin position="54"/>
        <end position="81"/>
    </location>
</feature>
<feature type="compositionally biased region" description="Basic and acidic residues" evidence="1">
    <location>
        <begin position="58"/>
        <end position="81"/>
    </location>
</feature>
<evidence type="ECO:0000313" key="2">
    <source>
        <dbReference type="EMBL" id="OXV05738.1"/>
    </source>
</evidence>
<protein>
    <submittedName>
        <fullName evidence="2">Uncharacterized protein</fullName>
    </submittedName>
</protein>
<gene>
    <name evidence="2" type="ORF">Egran_06494</name>
</gene>
<dbReference type="OrthoDB" id="197676at2759"/>
<reference evidence="2 3" key="1">
    <citation type="journal article" date="2015" name="Environ. Microbiol.">
        <title>Metagenome sequence of Elaphomyces granulatus from sporocarp tissue reveals Ascomycota ectomycorrhizal fingerprints of genome expansion and a Proteobacteria-rich microbiome.</title>
        <authorList>
            <person name="Quandt C.A."/>
            <person name="Kohler A."/>
            <person name="Hesse C.N."/>
            <person name="Sharpton T.J."/>
            <person name="Martin F."/>
            <person name="Spatafora J.W."/>
        </authorList>
    </citation>
    <scope>NUCLEOTIDE SEQUENCE [LARGE SCALE GENOMIC DNA]</scope>
    <source>
        <strain evidence="2 3">OSC145934</strain>
    </source>
</reference>
<dbReference type="Proteomes" id="UP000243515">
    <property type="component" value="Unassembled WGS sequence"/>
</dbReference>
<keyword evidence="3" id="KW-1185">Reference proteome</keyword>
<evidence type="ECO:0000313" key="3">
    <source>
        <dbReference type="Proteomes" id="UP000243515"/>
    </source>
</evidence>
<feature type="compositionally biased region" description="Polar residues" evidence="1">
    <location>
        <begin position="1"/>
        <end position="34"/>
    </location>
</feature>
<name>A0A232LP04_9EURO</name>
<feature type="region of interest" description="Disordered" evidence="1">
    <location>
        <begin position="1"/>
        <end position="40"/>
    </location>
</feature>
<dbReference type="AlphaFoldDB" id="A0A232LP04"/>
<comment type="caution">
    <text evidence="2">The sequence shown here is derived from an EMBL/GenBank/DDBJ whole genome shotgun (WGS) entry which is preliminary data.</text>
</comment>
<evidence type="ECO:0000256" key="1">
    <source>
        <dbReference type="SAM" id="MobiDB-lite"/>
    </source>
</evidence>
<dbReference type="EMBL" id="NPHW01006512">
    <property type="protein sequence ID" value="OXV05738.1"/>
    <property type="molecule type" value="Genomic_DNA"/>
</dbReference>
<sequence length="81" mass="8616">MADSSNQNFSSGEKNSRQPASTNYASLDGRQSGTIAAPGSQIAQATDLVSAEVSGQLSKEEADRLYEENIEEEYSKREGGA</sequence>
<accession>A0A232LP04</accession>
<proteinExistence type="predicted"/>